<keyword evidence="4" id="KW-1185">Reference proteome</keyword>
<evidence type="ECO:0000313" key="3">
    <source>
        <dbReference type="EMBL" id="MBP1970934.1"/>
    </source>
</evidence>
<dbReference type="RefSeq" id="WP_209464017.1">
    <property type="nucleotide sequence ID" value="NZ_CP110224.1"/>
</dbReference>
<sequence length="215" mass="25121">MKVNKNIILVICIVIFFIVATYFIEPTEGNDSPGESDNVTNIENENEKLKQDIEHLEESLFEAEKYIYDSELASDYLPFAEKEIIYKEIEERKYVILYKSEVGGQIENHLLVVSDKPNFKAFLTVPSLNPTNGITMDYIGDAEYNYFGGIITDKEVKKVQVLQNEKVHEANIFKVDEDIYGWYSIFERDDKDRRDKLRIEALDENDVILWQESIR</sequence>
<protein>
    <submittedName>
        <fullName evidence="3">Uncharacterized protein</fullName>
    </submittedName>
</protein>
<evidence type="ECO:0000256" key="1">
    <source>
        <dbReference type="SAM" id="Coils"/>
    </source>
</evidence>
<comment type="caution">
    <text evidence="3">The sequence shown here is derived from an EMBL/GenBank/DDBJ whole genome shotgun (WGS) entry which is preliminary data.</text>
</comment>
<feature type="transmembrane region" description="Helical" evidence="2">
    <location>
        <begin position="7"/>
        <end position="24"/>
    </location>
</feature>
<accession>A0ABS4IJ31</accession>
<evidence type="ECO:0000256" key="2">
    <source>
        <dbReference type="SAM" id="Phobius"/>
    </source>
</evidence>
<keyword evidence="2" id="KW-0472">Membrane</keyword>
<reference evidence="3 4" key="1">
    <citation type="submission" date="2021-03" db="EMBL/GenBank/DDBJ databases">
        <title>Genomic Encyclopedia of Type Strains, Phase IV (KMG-IV): sequencing the most valuable type-strain genomes for metagenomic binning, comparative biology and taxonomic classification.</title>
        <authorList>
            <person name="Goeker M."/>
        </authorList>
    </citation>
    <scope>NUCLEOTIDE SEQUENCE [LARGE SCALE GENOMIC DNA]</scope>
    <source>
        <strain evidence="3 4">DSM 25609</strain>
    </source>
</reference>
<organism evidence="3 4">
    <name type="scientific">Virgibacillus natechei</name>
    <dbReference type="NCBI Taxonomy" id="1216297"/>
    <lineage>
        <taxon>Bacteria</taxon>
        <taxon>Bacillati</taxon>
        <taxon>Bacillota</taxon>
        <taxon>Bacilli</taxon>
        <taxon>Bacillales</taxon>
        <taxon>Bacillaceae</taxon>
        <taxon>Virgibacillus</taxon>
    </lineage>
</organism>
<dbReference type="Proteomes" id="UP001519345">
    <property type="component" value="Unassembled WGS sequence"/>
</dbReference>
<evidence type="ECO:0000313" key="4">
    <source>
        <dbReference type="Proteomes" id="UP001519345"/>
    </source>
</evidence>
<keyword evidence="1" id="KW-0175">Coiled coil</keyword>
<keyword evidence="2" id="KW-1133">Transmembrane helix</keyword>
<feature type="coiled-coil region" evidence="1">
    <location>
        <begin position="39"/>
        <end position="66"/>
    </location>
</feature>
<keyword evidence="2" id="KW-0812">Transmembrane</keyword>
<name>A0ABS4IJ31_9BACI</name>
<dbReference type="EMBL" id="JAGGKX010000018">
    <property type="protein sequence ID" value="MBP1970934.1"/>
    <property type="molecule type" value="Genomic_DNA"/>
</dbReference>
<proteinExistence type="predicted"/>
<gene>
    <name evidence="3" type="ORF">J2Z83_003070</name>
</gene>